<keyword evidence="1" id="KW-0472">Membrane</keyword>
<dbReference type="InterPro" id="IPR007165">
    <property type="entry name" value="Phage_holin_4_2"/>
</dbReference>
<feature type="transmembrane region" description="Helical" evidence="1">
    <location>
        <begin position="32"/>
        <end position="51"/>
    </location>
</feature>
<organism evidence="2 3">
    <name type="scientific">Candidatus Nanosynbacter featherlites</name>
    <dbReference type="NCBI Taxonomy" id="2572088"/>
    <lineage>
        <taxon>Bacteria</taxon>
        <taxon>Candidatus Saccharimonadota</taxon>
        <taxon>Candidatus Saccharimonadia</taxon>
        <taxon>Candidatus Nanosynbacterales</taxon>
        <taxon>Candidatus Nanosynbacteraceae</taxon>
        <taxon>Candidatus Nanosynbacter</taxon>
    </lineage>
</organism>
<dbReference type="EMBL" id="CP040004">
    <property type="protein sequence ID" value="QCT42389.1"/>
    <property type="molecule type" value="Genomic_DNA"/>
</dbReference>
<dbReference type="Proteomes" id="UP000310639">
    <property type="component" value="Chromosome"/>
</dbReference>
<evidence type="ECO:0000313" key="2">
    <source>
        <dbReference type="EMBL" id="QCT42389.1"/>
    </source>
</evidence>
<evidence type="ECO:0000313" key="3">
    <source>
        <dbReference type="Proteomes" id="UP000310639"/>
    </source>
</evidence>
<dbReference type="PANTHER" id="PTHR37309">
    <property type="entry name" value="SLR0284 PROTEIN"/>
    <property type="match status" value="1"/>
</dbReference>
<sequence>MKRQFFVFLFRWAMNSFGIWISLRLLGTMSDGGLLTFLLAGLIFSVINSMLKPIIIILSLPAILLTLGLFTLIINGLMVYLAIVLAPNVSITFGDAIIAGIILSLVNYIVSSVVDLRTAQKEQES</sequence>
<feature type="transmembrane region" description="Helical" evidence="1">
    <location>
        <begin position="63"/>
        <end position="83"/>
    </location>
</feature>
<dbReference type="PANTHER" id="PTHR37309:SF1">
    <property type="entry name" value="SLR0284 PROTEIN"/>
    <property type="match status" value="1"/>
</dbReference>
<accession>A0A4P9A3L4</accession>
<protein>
    <submittedName>
        <fullName evidence="2">Phage holin family protein</fullName>
    </submittedName>
</protein>
<dbReference type="OrthoDB" id="9794329at2"/>
<proteinExistence type="predicted"/>
<dbReference type="AlphaFoldDB" id="A0A4P9A3L4"/>
<keyword evidence="1" id="KW-1133">Transmembrane helix</keyword>
<dbReference type="KEGG" id="nft:FBF37_02845"/>
<gene>
    <name evidence="2" type="ORF">FBF37_02845</name>
</gene>
<dbReference type="Pfam" id="PF04020">
    <property type="entry name" value="Phage_holin_4_2"/>
    <property type="match status" value="1"/>
</dbReference>
<feature type="transmembrane region" description="Helical" evidence="1">
    <location>
        <begin position="89"/>
        <end position="110"/>
    </location>
</feature>
<dbReference type="RefSeq" id="WP_138079297.1">
    <property type="nucleotide sequence ID" value="NZ_CP040004.1"/>
</dbReference>
<keyword evidence="3" id="KW-1185">Reference proteome</keyword>
<keyword evidence="1" id="KW-0812">Transmembrane</keyword>
<evidence type="ECO:0000256" key="1">
    <source>
        <dbReference type="SAM" id="Phobius"/>
    </source>
</evidence>
<name>A0A4P9A3L4_9BACT</name>
<reference evidence="2 3" key="1">
    <citation type="submission" date="2019-04" db="EMBL/GenBank/DDBJ databases">
        <title>Saccharibacteria TM7 genomes.</title>
        <authorList>
            <person name="Bor B."/>
            <person name="He X."/>
            <person name="Chen T."/>
            <person name="Dewhirst F.E."/>
        </authorList>
    </citation>
    <scope>NUCLEOTIDE SEQUENCE [LARGE SCALE GENOMIC DNA]</scope>
    <source>
        <strain evidence="2 3">BB001</strain>
    </source>
</reference>
<feature type="transmembrane region" description="Helical" evidence="1">
    <location>
        <begin position="5"/>
        <end position="26"/>
    </location>
</feature>